<gene>
    <name evidence="3" type="ORF">EAS64_20505</name>
</gene>
<evidence type="ECO:0000259" key="2">
    <source>
        <dbReference type="Pfam" id="PF05239"/>
    </source>
</evidence>
<dbReference type="InterPro" id="IPR014747">
    <property type="entry name" value="Bac_photo_RC_H_C"/>
</dbReference>
<keyword evidence="4" id="KW-1185">Reference proteome</keyword>
<feature type="compositionally biased region" description="Polar residues" evidence="1">
    <location>
        <begin position="94"/>
        <end position="105"/>
    </location>
</feature>
<feature type="region of interest" description="Disordered" evidence="1">
    <location>
        <begin position="89"/>
        <end position="135"/>
    </location>
</feature>
<dbReference type="SUPFAM" id="SSF50346">
    <property type="entry name" value="PRC-barrel domain"/>
    <property type="match status" value="1"/>
</dbReference>
<dbReference type="Pfam" id="PF05239">
    <property type="entry name" value="PRC"/>
    <property type="match status" value="1"/>
</dbReference>
<proteinExistence type="predicted"/>
<reference evidence="3 4" key="1">
    <citation type="submission" date="2018-11" db="EMBL/GenBank/DDBJ databases">
        <title>Trebonia kvetii gen.nov., sp.nov., a novel acidophilic actinobacterium, and proposal of the new actinobacterial family Treboniaceae fam. nov.</title>
        <authorList>
            <person name="Rapoport D."/>
            <person name="Sagova-Mareckova M."/>
            <person name="Sedlacek I."/>
            <person name="Provaznik J."/>
            <person name="Kralova S."/>
            <person name="Pavlinic D."/>
            <person name="Benes V."/>
            <person name="Kopecky J."/>
        </authorList>
    </citation>
    <scope>NUCLEOTIDE SEQUENCE [LARGE SCALE GENOMIC DNA]</scope>
    <source>
        <strain evidence="3 4">15Tr583</strain>
    </source>
</reference>
<evidence type="ECO:0000313" key="3">
    <source>
        <dbReference type="EMBL" id="TVZ02868.1"/>
    </source>
</evidence>
<comment type="caution">
    <text evidence="3">The sequence shown here is derived from an EMBL/GenBank/DDBJ whole genome shotgun (WGS) entry which is preliminary data.</text>
</comment>
<sequence>MSKTRLFLLGADVRCADKESGKLTSLVVSPGDDVVTHLVVEAARKEIPARLVPFDLVDSERSGRAGSQIQLRCSVAEFEWLDPAEATYSYPEDQGNQVRPGTSEASWPEYAPPGLLGGPGLPPDRGEGQESTVDIVPDRLPGEDEVARGQHAHAKDGDIGHVEGIVVDSATGRVAFVLVRAGHLWNRKAVLVPRSAVTAVGADGFHLDITTQQVHDLPDADLDHLDA</sequence>
<dbReference type="EMBL" id="RPFW01000004">
    <property type="protein sequence ID" value="TVZ02868.1"/>
    <property type="molecule type" value="Genomic_DNA"/>
</dbReference>
<dbReference type="Proteomes" id="UP000460272">
    <property type="component" value="Unassembled WGS sequence"/>
</dbReference>
<dbReference type="InterPro" id="IPR011033">
    <property type="entry name" value="PRC_barrel-like_sf"/>
</dbReference>
<dbReference type="InterPro" id="IPR027275">
    <property type="entry name" value="PRC-brl_dom"/>
</dbReference>
<dbReference type="AlphaFoldDB" id="A0A6P2BVC4"/>
<organism evidence="3 4">
    <name type="scientific">Trebonia kvetii</name>
    <dbReference type="NCBI Taxonomy" id="2480626"/>
    <lineage>
        <taxon>Bacteria</taxon>
        <taxon>Bacillati</taxon>
        <taxon>Actinomycetota</taxon>
        <taxon>Actinomycetes</taxon>
        <taxon>Streptosporangiales</taxon>
        <taxon>Treboniaceae</taxon>
        <taxon>Trebonia</taxon>
    </lineage>
</organism>
<dbReference type="GO" id="GO:0019684">
    <property type="term" value="P:photosynthesis, light reaction"/>
    <property type="evidence" value="ECO:0007669"/>
    <property type="project" value="InterPro"/>
</dbReference>
<dbReference type="RefSeq" id="WP_145855097.1">
    <property type="nucleotide sequence ID" value="NZ_RPFW01000004.1"/>
</dbReference>
<dbReference type="Gene3D" id="3.90.50.10">
    <property type="entry name" value="Photosynthetic Reaction Center, subunit H, domain 2"/>
    <property type="match status" value="1"/>
</dbReference>
<name>A0A6P2BVC4_9ACTN</name>
<evidence type="ECO:0000313" key="4">
    <source>
        <dbReference type="Proteomes" id="UP000460272"/>
    </source>
</evidence>
<feature type="domain" description="PRC-barrel" evidence="2">
    <location>
        <begin position="158"/>
        <end position="211"/>
    </location>
</feature>
<accession>A0A6P2BVC4</accession>
<evidence type="ECO:0000256" key="1">
    <source>
        <dbReference type="SAM" id="MobiDB-lite"/>
    </source>
</evidence>
<dbReference type="OrthoDB" id="510842at2"/>
<dbReference type="GO" id="GO:0030077">
    <property type="term" value="C:plasma membrane light-harvesting complex"/>
    <property type="evidence" value="ECO:0007669"/>
    <property type="project" value="InterPro"/>
</dbReference>
<protein>
    <submittedName>
        <fullName evidence="3">PRC-barrel domain containing protein</fullName>
    </submittedName>
</protein>